<evidence type="ECO:0000313" key="7">
    <source>
        <dbReference type="Proteomes" id="UP000334380"/>
    </source>
</evidence>
<gene>
    <name evidence="6" type="ORF">PTE31013_01939</name>
</gene>
<proteinExistence type="inferred from homology"/>
<dbReference type="AlphaFoldDB" id="A0A5E4UFH7"/>
<dbReference type="Proteomes" id="UP000334380">
    <property type="component" value="Unassembled WGS sequence"/>
</dbReference>
<evidence type="ECO:0000313" key="6">
    <source>
        <dbReference type="EMBL" id="VVD96989.1"/>
    </source>
</evidence>
<dbReference type="OrthoDB" id="8675247at2"/>
<sequence>MNITIKQLRAFAAVADAGSFTEAATRLYLTQSGLSLLVKELEGELGVRLFDRSTRRISLTVAGADFYPLALRVLQDLDSAVNSALQLQDVQRGAIRIACTPLYSAGLMPAAMDAYKREFPAIHIKLLDSLNEVALQRVASDEVDFSVAPTRPISQNIVQQPLFRDRFRLICPVNHPLVSGRRVSWKEALQFPFVTLPTDYTRQLQADLAAHSPSLILRPAQQVAFLTTALGMVKFGHGIAALPSSAIHMVAFFGLAAVDVEAPVVDRQICFFQRRGKTLSPAAESFREFLIRFTSDLSSLPESGTVPRDAWFS</sequence>
<accession>A0A5E4UFH7</accession>
<keyword evidence="7" id="KW-1185">Reference proteome</keyword>
<dbReference type="Pfam" id="PF03466">
    <property type="entry name" value="LysR_substrate"/>
    <property type="match status" value="1"/>
</dbReference>
<dbReference type="PANTHER" id="PTHR30419">
    <property type="entry name" value="HTH-TYPE TRANSCRIPTIONAL REGULATOR YBHD"/>
    <property type="match status" value="1"/>
</dbReference>
<dbReference type="PANTHER" id="PTHR30419:SF8">
    <property type="entry name" value="NITROGEN ASSIMILATION TRANSCRIPTIONAL ACTIVATOR-RELATED"/>
    <property type="match status" value="1"/>
</dbReference>
<keyword evidence="3" id="KW-0238">DNA-binding</keyword>
<evidence type="ECO:0000256" key="4">
    <source>
        <dbReference type="ARBA" id="ARBA00023163"/>
    </source>
</evidence>
<dbReference type="InterPro" id="IPR050950">
    <property type="entry name" value="HTH-type_LysR_regulators"/>
</dbReference>
<keyword evidence="2" id="KW-0805">Transcription regulation</keyword>
<dbReference type="PROSITE" id="PS50931">
    <property type="entry name" value="HTH_LYSR"/>
    <property type="match status" value="1"/>
</dbReference>
<evidence type="ECO:0000256" key="1">
    <source>
        <dbReference type="ARBA" id="ARBA00009437"/>
    </source>
</evidence>
<dbReference type="Gene3D" id="1.10.10.10">
    <property type="entry name" value="Winged helix-like DNA-binding domain superfamily/Winged helix DNA-binding domain"/>
    <property type="match status" value="1"/>
</dbReference>
<comment type="similarity">
    <text evidence="1">Belongs to the LysR transcriptional regulatory family.</text>
</comment>
<dbReference type="PRINTS" id="PR00039">
    <property type="entry name" value="HTHLYSR"/>
</dbReference>
<dbReference type="Gene3D" id="3.40.190.290">
    <property type="match status" value="1"/>
</dbReference>
<dbReference type="FunFam" id="1.10.10.10:FF:000001">
    <property type="entry name" value="LysR family transcriptional regulator"/>
    <property type="match status" value="1"/>
</dbReference>
<dbReference type="GO" id="GO:0005829">
    <property type="term" value="C:cytosol"/>
    <property type="evidence" value="ECO:0007669"/>
    <property type="project" value="TreeGrafter"/>
</dbReference>
<reference evidence="6 7" key="1">
    <citation type="submission" date="2019-08" db="EMBL/GenBank/DDBJ databases">
        <authorList>
            <person name="Peeters C."/>
        </authorList>
    </citation>
    <scope>NUCLEOTIDE SEQUENCE [LARGE SCALE GENOMIC DNA]</scope>
    <source>
        <strain evidence="6 7">LMG 31013</strain>
    </source>
</reference>
<protein>
    <submittedName>
        <fullName evidence="6">LysR family transcriptional regulator</fullName>
    </submittedName>
</protein>
<dbReference type="InterPro" id="IPR005119">
    <property type="entry name" value="LysR_subst-bd"/>
</dbReference>
<evidence type="ECO:0000259" key="5">
    <source>
        <dbReference type="PROSITE" id="PS50931"/>
    </source>
</evidence>
<dbReference type="GO" id="GO:0003677">
    <property type="term" value="F:DNA binding"/>
    <property type="evidence" value="ECO:0007669"/>
    <property type="project" value="UniProtKB-KW"/>
</dbReference>
<dbReference type="SUPFAM" id="SSF46785">
    <property type="entry name" value="Winged helix' DNA-binding domain"/>
    <property type="match status" value="1"/>
</dbReference>
<dbReference type="InterPro" id="IPR036390">
    <property type="entry name" value="WH_DNA-bd_sf"/>
</dbReference>
<name>A0A5E4UFH7_9BURK</name>
<keyword evidence="4" id="KW-0804">Transcription</keyword>
<dbReference type="SUPFAM" id="SSF53850">
    <property type="entry name" value="Periplasmic binding protein-like II"/>
    <property type="match status" value="1"/>
</dbReference>
<organism evidence="6 7">
    <name type="scientific">Pandoraea terrigena</name>
    <dbReference type="NCBI Taxonomy" id="2508292"/>
    <lineage>
        <taxon>Bacteria</taxon>
        <taxon>Pseudomonadati</taxon>
        <taxon>Pseudomonadota</taxon>
        <taxon>Betaproteobacteria</taxon>
        <taxon>Burkholderiales</taxon>
        <taxon>Burkholderiaceae</taxon>
        <taxon>Pandoraea</taxon>
    </lineage>
</organism>
<evidence type="ECO:0000256" key="2">
    <source>
        <dbReference type="ARBA" id="ARBA00023015"/>
    </source>
</evidence>
<dbReference type="CDD" id="cd08440">
    <property type="entry name" value="PBP2_LTTR_like_4"/>
    <property type="match status" value="1"/>
</dbReference>
<dbReference type="GO" id="GO:0003700">
    <property type="term" value="F:DNA-binding transcription factor activity"/>
    <property type="evidence" value="ECO:0007669"/>
    <property type="project" value="InterPro"/>
</dbReference>
<dbReference type="Pfam" id="PF00126">
    <property type="entry name" value="HTH_1"/>
    <property type="match status" value="1"/>
</dbReference>
<feature type="domain" description="HTH lysR-type" evidence="5">
    <location>
        <begin position="3"/>
        <end position="60"/>
    </location>
</feature>
<dbReference type="RefSeq" id="WP_150612577.1">
    <property type="nucleotide sequence ID" value="NZ_CABPRU010000003.1"/>
</dbReference>
<dbReference type="InterPro" id="IPR036388">
    <property type="entry name" value="WH-like_DNA-bd_sf"/>
</dbReference>
<evidence type="ECO:0000256" key="3">
    <source>
        <dbReference type="ARBA" id="ARBA00023125"/>
    </source>
</evidence>
<dbReference type="InterPro" id="IPR000847">
    <property type="entry name" value="LysR_HTH_N"/>
</dbReference>
<dbReference type="EMBL" id="CABPRU010000003">
    <property type="protein sequence ID" value="VVD96989.1"/>
    <property type="molecule type" value="Genomic_DNA"/>
</dbReference>